<dbReference type="HOGENOM" id="CLU_187148_1_1_1"/>
<keyword evidence="2" id="KW-0732">Signal</keyword>
<reference evidence="3" key="2">
    <citation type="submission" date="2015-06" db="UniProtKB">
        <authorList>
            <consortium name="EnsemblPlants"/>
        </authorList>
    </citation>
    <scope>IDENTIFICATION</scope>
</reference>
<dbReference type="EnsemblPlants" id="ORUFI02G33450.1">
    <property type="protein sequence ID" value="ORUFI02G33450.1"/>
    <property type="gene ID" value="ORUFI02G33450"/>
</dbReference>
<feature type="chain" id="PRO_5002369209" description="Transmembrane protein" evidence="2">
    <location>
        <begin position="24"/>
        <end position="83"/>
    </location>
</feature>
<dbReference type="eggNOG" id="ENOG502R4MG">
    <property type="taxonomic scope" value="Eukaryota"/>
</dbReference>
<feature type="signal peptide" evidence="2">
    <location>
        <begin position="1"/>
        <end position="23"/>
    </location>
</feature>
<accession>A0A0E0NKP8</accession>
<dbReference type="PANTHER" id="PTHR35547:SF2">
    <property type="entry name" value="OS06G0249350 PROTEIN"/>
    <property type="match status" value="1"/>
</dbReference>
<sequence>MMKRFVLPLMMAVLMLLVVSGSARPLGGDKWVGAATSGDHPLIQFLKQLYLQQLPSRPSCTSNDPNIPPPPDTLPQENVNGIG</sequence>
<reference evidence="4" key="1">
    <citation type="submission" date="2013-06" db="EMBL/GenBank/DDBJ databases">
        <authorList>
            <person name="Zhao Q."/>
        </authorList>
    </citation>
    <scope>NUCLEOTIDE SEQUENCE</scope>
    <source>
        <strain evidence="4">cv. W1943</strain>
    </source>
</reference>
<proteinExistence type="predicted"/>
<dbReference type="OMA" id="HPTIQFA"/>
<evidence type="ECO:0000313" key="3">
    <source>
        <dbReference type="EnsemblPlants" id="ORUFI02G33450.1"/>
    </source>
</evidence>
<evidence type="ECO:0008006" key="5">
    <source>
        <dbReference type="Google" id="ProtNLM"/>
    </source>
</evidence>
<protein>
    <recommendedName>
        <fullName evidence="5">Transmembrane protein</fullName>
    </recommendedName>
</protein>
<organism evidence="3 4">
    <name type="scientific">Oryza rufipogon</name>
    <name type="common">Brownbeard rice</name>
    <name type="synonym">Asian wild rice</name>
    <dbReference type="NCBI Taxonomy" id="4529"/>
    <lineage>
        <taxon>Eukaryota</taxon>
        <taxon>Viridiplantae</taxon>
        <taxon>Streptophyta</taxon>
        <taxon>Embryophyta</taxon>
        <taxon>Tracheophyta</taxon>
        <taxon>Spermatophyta</taxon>
        <taxon>Magnoliopsida</taxon>
        <taxon>Liliopsida</taxon>
        <taxon>Poales</taxon>
        <taxon>Poaceae</taxon>
        <taxon>BOP clade</taxon>
        <taxon>Oryzoideae</taxon>
        <taxon>Oryzeae</taxon>
        <taxon>Oryzinae</taxon>
        <taxon>Oryza</taxon>
    </lineage>
</organism>
<feature type="region of interest" description="Disordered" evidence="1">
    <location>
        <begin position="56"/>
        <end position="83"/>
    </location>
</feature>
<keyword evidence="4" id="KW-1185">Reference proteome</keyword>
<dbReference type="Gramene" id="ORUFI02G33450.1">
    <property type="protein sequence ID" value="ORUFI02G33450.1"/>
    <property type="gene ID" value="ORUFI02G33450"/>
</dbReference>
<evidence type="ECO:0000256" key="1">
    <source>
        <dbReference type="SAM" id="MobiDB-lite"/>
    </source>
</evidence>
<evidence type="ECO:0000313" key="4">
    <source>
        <dbReference type="Proteomes" id="UP000008022"/>
    </source>
</evidence>
<dbReference type="Proteomes" id="UP000008022">
    <property type="component" value="Unassembled WGS sequence"/>
</dbReference>
<dbReference type="AlphaFoldDB" id="A0A0E0NKP8"/>
<dbReference type="PANTHER" id="PTHR35547">
    <property type="entry name" value="OS06G0249350 PROTEIN-RELATED"/>
    <property type="match status" value="1"/>
</dbReference>
<evidence type="ECO:0000256" key="2">
    <source>
        <dbReference type="SAM" id="SignalP"/>
    </source>
</evidence>
<name>A0A0E0NKP8_ORYRU</name>